<keyword evidence="1" id="KW-0479">Metal-binding</keyword>
<dbReference type="Proteomes" id="UP000012960">
    <property type="component" value="Unplaced"/>
</dbReference>
<evidence type="ECO:0000259" key="3">
    <source>
        <dbReference type="PROSITE" id="PS50157"/>
    </source>
</evidence>
<dbReference type="InterPro" id="IPR044303">
    <property type="entry name" value="ZAT1/4/9"/>
</dbReference>
<dbReference type="InParanoid" id="A0A804J4Q1"/>
<keyword evidence="1" id="KW-0862">Zinc</keyword>
<feature type="domain" description="C2H2-type" evidence="3">
    <location>
        <begin position="239"/>
        <end position="266"/>
    </location>
</feature>
<dbReference type="InterPro" id="IPR013087">
    <property type="entry name" value="Znf_C2H2_type"/>
</dbReference>
<organism evidence="5 6">
    <name type="scientific">Musa acuminata subsp. malaccensis</name>
    <name type="common">Wild banana</name>
    <name type="synonym">Musa malaccensis</name>
    <dbReference type="NCBI Taxonomy" id="214687"/>
    <lineage>
        <taxon>Eukaryota</taxon>
        <taxon>Viridiplantae</taxon>
        <taxon>Streptophyta</taxon>
        <taxon>Embryophyta</taxon>
        <taxon>Tracheophyta</taxon>
        <taxon>Spermatophyta</taxon>
        <taxon>Magnoliopsida</taxon>
        <taxon>Liliopsida</taxon>
        <taxon>Zingiberales</taxon>
        <taxon>Musaceae</taxon>
        <taxon>Musa</taxon>
    </lineage>
</organism>
<dbReference type="SMART" id="SM00355">
    <property type="entry name" value="ZnF_C2H2"/>
    <property type="match status" value="3"/>
</dbReference>
<feature type="compositionally biased region" description="Basic residues" evidence="2">
    <location>
        <begin position="120"/>
        <end position="129"/>
    </location>
</feature>
<dbReference type="AlphaFoldDB" id="A0A804J4Q1"/>
<dbReference type="InterPro" id="IPR036236">
    <property type="entry name" value="Znf_C2H2_sf"/>
</dbReference>
<gene>
    <name evidence="4" type="ORF">GSMUA_267430.1</name>
</gene>
<feature type="region of interest" description="Disordered" evidence="2">
    <location>
        <begin position="167"/>
        <end position="187"/>
    </location>
</feature>
<keyword evidence="1" id="KW-0863">Zinc-finger</keyword>
<protein>
    <submittedName>
        <fullName evidence="4">(wild Malaysian banana) hypothetical protein</fullName>
    </submittedName>
</protein>
<feature type="domain" description="C2H2-type" evidence="3">
    <location>
        <begin position="4"/>
        <end position="26"/>
    </location>
</feature>
<dbReference type="GO" id="GO:0008270">
    <property type="term" value="F:zinc ion binding"/>
    <property type="evidence" value="ECO:0007669"/>
    <property type="project" value="UniProtKB-KW"/>
</dbReference>
<dbReference type="Gramene" id="Ma05_t15350.1">
    <property type="protein sequence ID" value="Ma05_p15350.1"/>
    <property type="gene ID" value="Ma05_g15350"/>
</dbReference>
<dbReference type="PANTHER" id="PTHR46326">
    <property type="entry name" value="ZINC FINGER PROTEIN ZAT1-RELATED"/>
    <property type="match status" value="1"/>
</dbReference>
<evidence type="ECO:0000313" key="5">
    <source>
        <dbReference type="EnsemblPlants" id="Ma05_p15350.1"/>
    </source>
</evidence>
<evidence type="ECO:0000313" key="4">
    <source>
        <dbReference type="EMBL" id="CAG1838566.1"/>
    </source>
</evidence>
<dbReference type="PROSITE" id="PS50157">
    <property type="entry name" value="ZINC_FINGER_C2H2_2"/>
    <property type="match status" value="3"/>
</dbReference>
<dbReference type="EnsemblPlants" id="Ma05_t15350.1">
    <property type="protein sequence ID" value="Ma05_p15350.1"/>
    <property type="gene ID" value="Ma05_g15350"/>
</dbReference>
<dbReference type="Pfam" id="PF13912">
    <property type="entry name" value="zf-C2H2_6"/>
    <property type="match status" value="3"/>
</dbReference>
<dbReference type="Gene3D" id="3.30.160.60">
    <property type="entry name" value="Classic Zinc Finger"/>
    <property type="match status" value="1"/>
</dbReference>
<feature type="region of interest" description="Disordered" evidence="2">
    <location>
        <begin position="101"/>
        <end position="148"/>
    </location>
</feature>
<dbReference type="FunCoup" id="A0A804J4Q1">
    <property type="interactions" value="1181"/>
</dbReference>
<dbReference type="PANTHER" id="PTHR46326:SF2">
    <property type="entry name" value="ZINC FINGER PROTEIN ZAT1-RELATED"/>
    <property type="match status" value="1"/>
</dbReference>
<name>A0A804J4Q1_MUSAM</name>
<evidence type="ECO:0000313" key="6">
    <source>
        <dbReference type="Proteomes" id="UP000012960"/>
    </source>
</evidence>
<evidence type="ECO:0000256" key="2">
    <source>
        <dbReference type="SAM" id="MobiDB-lite"/>
    </source>
</evidence>
<dbReference type="GO" id="GO:0006355">
    <property type="term" value="P:regulation of DNA-templated transcription"/>
    <property type="evidence" value="ECO:0007669"/>
    <property type="project" value="InterPro"/>
</dbReference>
<evidence type="ECO:0000256" key="1">
    <source>
        <dbReference type="PROSITE-ProRule" id="PRU00042"/>
    </source>
</evidence>
<keyword evidence="6" id="KW-1185">Reference proteome</keyword>
<dbReference type="OMA" id="KRPWNNN"/>
<dbReference type="EMBL" id="HG996470">
    <property type="protein sequence ID" value="CAG1838566.1"/>
    <property type="molecule type" value="Genomic_DNA"/>
</dbReference>
<feature type="domain" description="C2H2-type" evidence="3">
    <location>
        <begin position="188"/>
        <end position="215"/>
    </location>
</feature>
<reference evidence="5" key="2">
    <citation type="submission" date="2021-05" db="UniProtKB">
        <authorList>
            <consortium name="EnsemblPlants"/>
        </authorList>
    </citation>
    <scope>IDENTIFICATION</scope>
    <source>
        <strain evidence="5">subsp. malaccensis</strain>
    </source>
</reference>
<dbReference type="OrthoDB" id="9411774at2759"/>
<proteinExistence type="predicted"/>
<dbReference type="SUPFAM" id="SSF57667">
    <property type="entry name" value="beta-beta-alpha zinc fingers"/>
    <property type="match status" value="2"/>
</dbReference>
<reference evidence="4" key="1">
    <citation type="submission" date="2021-03" db="EMBL/GenBank/DDBJ databases">
        <authorList>
            <consortium name="Genoscope - CEA"/>
            <person name="William W."/>
        </authorList>
    </citation>
    <scope>NUCLEOTIDE SEQUENCE</scope>
    <source>
        <strain evidence="4">Doubled-haploid Pahang</strain>
    </source>
</reference>
<sequence length="327" mass="35289">MDKHACKLCVRRFSNGRALAGHMRSHVIFAAGPPALPQLHRDSSASVSSDRPAATQEVVDEVEEEEKQVGVSYGLRMNPRKSFRLVDPEFSSSSSFAAVEPAGSGVVVQDLESETESPRGHRRRAKRLRRDAASPLDPEPASSVSDATPEEDVALCLMMLSRDSWADGVEEEVDPRPRPPPRRGRSRYQCGACKKVFRSYQALGGHRANHKKTNGCVPAVELRTCEADSADTNLDVKVHECPFCFRVFSSGQALGGHKRSHFITSPPTVTDNSPTSVPPPSMSPVTAATKSAGSIGLIDLNMPAPTDDDVELSAISGMDFVANPTTN</sequence>
<dbReference type="PROSITE" id="PS00028">
    <property type="entry name" value="ZINC_FINGER_C2H2_1"/>
    <property type="match status" value="3"/>
</dbReference>
<accession>A0A804J4Q1</accession>